<keyword evidence="2" id="KW-1185">Reference proteome</keyword>
<name>A0A8T3BG09_DENNO</name>
<proteinExistence type="predicted"/>
<sequence length="101" mass="11157">MFSVHEAKTSRPLKFATSAPTLSIHTKLSILSTVSKSFPFLDRVRNPGGRTPFAHTELLHSDIAAVHEIQPPLYFSQLVSSQPRGLPLYSSEIPFVLLQGN</sequence>
<evidence type="ECO:0000313" key="1">
    <source>
        <dbReference type="EMBL" id="KAI0510855.1"/>
    </source>
</evidence>
<organism evidence="1 2">
    <name type="scientific">Dendrobium nobile</name>
    <name type="common">Orchid</name>
    <dbReference type="NCBI Taxonomy" id="94219"/>
    <lineage>
        <taxon>Eukaryota</taxon>
        <taxon>Viridiplantae</taxon>
        <taxon>Streptophyta</taxon>
        <taxon>Embryophyta</taxon>
        <taxon>Tracheophyta</taxon>
        <taxon>Spermatophyta</taxon>
        <taxon>Magnoliopsida</taxon>
        <taxon>Liliopsida</taxon>
        <taxon>Asparagales</taxon>
        <taxon>Orchidaceae</taxon>
        <taxon>Epidendroideae</taxon>
        <taxon>Malaxideae</taxon>
        <taxon>Dendrobiinae</taxon>
        <taxon>Dendrobium</taxon>
    </lineage>
</organism>
<reference evidence="1" key="1">
    <citation type="journal article" date="2022" name="Front. Genet.">
        <title>Chromosome-Scale Assembly of the Dendrobium nobile Genome Provides Insights Into the Molecular Mechanism of the Biosynthesis of the Medicinal Active Ingredient of Dendrobium.</title>
        <authorList>
            <person name="Xu Q."/>
            <person name="Niu S.-C."/>
            <person name="Li K.-L."/>
            <person name="Zheng P.-J."/>
            <person name="Zhang X.-J."/>
            <person name="Jia Y."/>
            <person name="Liu Y."/>
            <person name="Niu Y.-X."/>
            <person name="Yu L.-H."/>
            <person name="Chen D.-F."/>
            <person name="Zhang G.-Q."/>
        </authorList>
    </citation>
    <scope>NUCLEOTIDE SEQUENCE</scope>
    <source>
        <tissue evidence="1">Leaf</tissue>
    </source>
</reference>
<comment type="caution">
    <text evidence="1">The sequence shown here is derived from an EMBL/GenBank/DDBJ whole genome shotgun (WGS) entry which is preliminary data.</text>
</comment>
<dbReference type="AlphaFoldDB" id="A0A8T3BG09"/>
<accession>A0A8T3BG09</accession>
<dbReference type="Proteomes" id="UP000829196">
    <property type="component" value="Unassembled WGS sequence"/>
</dbReference>
<protein>
    <submittedName>
        <fullName evidence="1">Uncharacterized protein</fullName>
    </submittedName>
</protein>
<gene>
    <name evidence="1" type="ORF">KFK09_011465</name>
</gene>
<evidence type="ECO:0000313" key="2">
    <source>
        <dbReference type="Proteomes" id="UP000829196"/>
    </source>
</evidence>
<dbReference type="EMBL" id="JAGYWB010000009">
    <property type="protein sequence ID" value="KAI0510855.1"/>
    <property type="molecule type" value="Genomic_DNA"/>
</dbReference>